<dbReference type="GO" id="GO:0016740">
    <property type="term" value="F:transferase activity"/>
    <property type="evidence" value="ECO:0007669"/>
    <property type="project" value="UniProtKB-KW"/>
</dbReference>
<name>A0A4Q2KVX9_9MICO</name>
<evidence type="ECO:0000313" key="2">
    <source>
        <dbReference type="EMBL" id="RXZ67982.1"/>
    </source>
</evidence>
<dbReference type="EMBL" id="SDPN01000035">
    <property type="protein sequence ID" value="RXZ67982.1"/>
    <property type="molecule type" value="Genomic_DNA"/>
</dbReference>
<evidence type="ECO:0000313" key="3">
    <source>
        <dbReference type="Proteomes" id="UP000293865"/>
    </source>
</evidence>
<sequence length="251" mass="27712">MFEHEQELTGGNASERVVRKGNTVRKPWLENSATVQAYLGALRAAGVDVPTPLGRDGEGRHVVEFVEGKSALEQLPLGHEDLMRVGRMIRQIHDASKSFAMPDPDGWNVLLPVEHPDLMCHNDLAPWNLIMGDRWVFIDWDGAGPSTRLWDLAYAAQSFGLLVDGQPVHEAALRLRAVVDGYGADIALRTALPAAMAKRTAAMHDLLKSSHETGFQPWADMYVAGHGEHWRGAADYVRQNLPVWDQALTAP</sequence>
<proteinExistence type="predicted"/>
<gene>
    <name evidence="2" type="ORF">ESP51_15565</name>
</gene>
<accession>A0A4Q2KVX9</accession>
<keyword evidence="2" id="KW-0808">Transferase</keyword>
<feature type="domain" description="Aminoglycoside phosphotransferase" evidence="1">
    <location>
        <begin position="111"/>
        <end position="164"/>
    </location>
</feature>
<dbReference type="SUPFAM" id="SSF56112">
    <property type="entry name" value="Protein kinase-like (PK-like)"/>
    <property type="match status" value="1"/>
</dbReference>
<dbReference type="OrthoDB" id="236897at2"/>
<dbReference type="InterPro" id="IPR002575">
    <property type="entry name" value="Aminoglycoside_PTrfase"/>
</dbReference>
<dbReference type="Gene3D" id="3.90.1200.10">
    <property type="match status" value="1"/>
</dbReference>
<protein>
    <submittedName>
        <fullName evidence="2">Aminoglycoside phosphotransferase</fullName>
    </submittedName>
</protein>
<dbReference type="AlphaFoldDB" id="A0A4Q2KVX9"/>
<dbReference type="Pfam" id="PF01636">
    <property type="entry name" value="APH"/>
    <property type="match status" value="1"/>
</dbReference>
<reference evidence="2 3" key="1">
    <citation type="submission" date="2019-01" db="EMBL/GenBank/DDBJ databases">
        <title>Agromyces.</title>
        <authorList>
            <person name="Li J."/>
        </authorList>
    </citation>
    <scope>NUCLEOTIDE SEQUENCE [LARGE SCALE GENOMIC DNA]</scope>
    <source>
        <strain evidence="2 3">DSM 15934</strain>
    </source>
</reference>
<dbReference type="InterPro" id="IPR011009">
    <property type="entry name" value="Kinase-like_dom_sf"/>
</dbReference>
<keyword evidence="3" id="KW-1185">Reference proteome</keyword>
<dbReference type="Proteomes" id="UP000293865">
    <property type="component" value="Unassembled WGS sequence"/>
</dbReference>
<evidence type="ECO:0000259" key="1">
    <source>
        <dbReference type="Pfam" id="PF01636"/>
    </source>
</evidence>
<organism evidence="2 3">
    <name type="scientific">Agromyces albus</name>
    <dbReference type="NCBI Taxonomy" id="205332"/>
    <lineage>
        <taxon>Bacteria</taxon>
        <taxon>Bacillati</taxon>
        <taxon>Actinomycetota</taxon>
        <taxon>Actinomycetes</taxon>
        <taxon>Micrococcales</taxon>
        <taxon>Microbacteriaceae</taxon>
        <taxon>Agromyces</taxon>
    </lineage>
</organism>
<comment type="caution">
    <text evidence="2">The sequence shown here is derived from an EMBL/GenBank/DDBJ whole genome shotgun (WGS) entry which is preliminary data.</text>
</comment>